<name>A0A7I7WMJ6_MYCGU</name>
<gene>
    <name evidence="1" type="ORF">MGAD_14230</name>
</gene>
<evidence type="ECO:0000313" key="2">
    <source>
        <dbReference type="Proteomes" id="UP000466187"/>
    </source>
</evidence>
<organism evidence="1 2">
    <name type="scientific">Mycolicibacterium gadium</name>
    <name type="common">Mycobacterium gadium</name>
    <dbReference type="NCBI Taxonomy" id="1794"/>
    <lineage>
        <taxon>Bacteria</taxon>
        <taxon>Bacillati</taxon>
        <taxon>Actinomycetota</taxon>
        <taxon>Actinomycetes</taxon>
        <taxon>Mycobacteriales</taxon>
        <taxon>Mycobacteriaceae</taxon>
        <taxon>Mycolicibacterium</taxon>
    </lineage>
</organism>
<dbReference type="Proteomes" id="UP000466187">
    <property type="component" value="Chromosome"/>
</dbReference>
<sequence length="107" mass="11760">MPNASFARIACAPPLAVSVRASTVALVIVKRVTRVALTRTTEPTPGDHTSHPGTVLWRTEWTELRSGKPTELRQSHYTETAARRHVDGLLQMRASGLTVDGIYTEHT</sequence>
<dbReference type="AlphaFoldDB" id="A0A7I7WMJ6"/>
<proteinExistence type="predicted"/>
<dbReference type="KEGG" id="mgad:MGAD_14230"/>
<reference evidence="1 2" key="1">
    <citation type="journal article" date="2019" name="Emerg. Microbes Infect.">
        <title>Comprehensive subspecies identification of 175 nontuberculous mycobacteria species based on 7547 genomic profiles.</title>
        <authorList>
            <person name="Matsumoto Y."/>
            <person name="Kinjo T."/>
            <person name="Motooka D."/>
            <person name="Nabeya D."/>
            <person name="Jung N."/>
            <person name="Uechi K."/>
            <person name="Horii T."/>
            <person name="Iida T."/>
            <person name="Fujita J."/>
            <person name="Nakamura S."/>
        </authorList>
    </citation>
    <scope>NUCLEOTIDE SEQUENCE [LARGE SCALE GENOMIC DNA]</scope>
    <source>
        <strain evidence="1 2">JCM 12688</strain>
    </source>
</reference>
<accession>A0A7I7WMJ6</accession>
<evidence type="ECO:0000313" key="1">
    <source>
        <dbReference type="EMBL" id="BBZ17088.1"/>
    </source>
</evidence>
<protein>
    <submittedName>
        <fullName evidence="1">Uncharacterized protein</fullName>
    </submittedName>
</protein>
<dbReference type="EMBL" id="AP022608">
    <property type="protein sequence ID" value="BBZ17088.1"/>
    <property type="molecule type" value="Genomic_DNA"/>
</dbReference>